<gene>
    <name evidence="5" type="primary">xpsE_4</name>
    <name evidence="5" type="ORF">PDESU_05570</name>
</gene>
<dbReference type="CDD" id="cd01129">
    <property type="entry name" value="PulE-GspE-like"/>
    <property type="match status" value="1"/>
</dbReference>
<dbReference type="Pfam" id="PF05157">
    <property type="entry name" value="MshEN"/>
    <property type="match status" value="1"/>
</dbReference>
<dbReference type="EMBL" id="CAAHFG010000004">
    <property type="protein sequence ID" value="VGO16976.1"/>
    <property type="molecule type" value="Genomic_DNA"/>
</dbReference>
<accession>A0A6C2UCM1</accession>
<dbReference type="SMART" id="SM00382">
    <property type="entry name" value="AAA"/>
    <property type="match status" value="1"/>
</dbReference>
<reference evidence="5 6" key="1">
    <citation type="submission" date="2019-04" db="EMBL/GenBank/DDBJ databases">
        <authorList>
            <person name="Van Vliet M D."/>
        </authorList>
    </citation>
    <scope>NUCLEOTIDE SEQUENCE [LARGE SCALE GENOMIC DNA]</scope>
    <source>
        <strain evidence="5 6">F1</strain>
    </source>
</reference>
<protein>
    <submittedName>
        <fullName evidence="5">Type II secretion system protein E</fullName>
    </submittedName>
</protein>
<dbReference type="Proteomes" id="UP000366872">
    <property type="component" value="Unassembled WGS sequence"/>
</dbReference>
<dbReference type="PANTHER" id="PTHR30258:SF2">
    <property type="entry name" value="COMG OPERON PROTEIN 1"/>
    <property type="match status" value="1"/>
</dbReference>
<dbReference type="Gene3D" id="3.30.450.90">
    <property type="match status" value="1"/>
</dbReference>
<dbReference type="PROSITE" id="PS00662">
    <property type="entry name" value="T2SP_E"/>
    <property type="match status" value="1"/>
</dbReference>
<dbReference type="Pfam" id="PF00437">
    <property type="entry name" value="T2SSE"/>
    <property type="match status" value="1"/>
</dbReference>
<dbReference type="InterPro" id="IPR027417">
    <property type="entry name" value="P-loop_NTPase"/>
</dbReference>
<dbReference type="FunFam" id="3.30.450.90:FF:000001">
    <property type="entry name" value="Type II secretion system ATPase GspE"/>
    <property type="match status" value="1"/>
</dbReference>
<evidence type="ECO:0000313" key="5">
    <source>
        <dbReference type="EMBL" id="VGO16976.1"/>
    </source>
</evidence>
<dbReference type="AlphaFoldDB" id="A0A6C2UCM1"/>
<dbReference type="InterPro" id="IPR007831">
    <property type="entry name" value="T2SS_GspE_N"/>
</dbReference>
<dbReference type="PANTHER" id="PTHR30258">
    <property type="entry name" value="TYPE II SECRETION SYSTEM PROTEIN GSPE-RELATED"/>
    <property type="match status" value="1"/>
</dbReference>
<dbReference type="InterPro" id="IPR001482">
    <property type="entry name" value="T2SS/T4SS_dom"/>
</dbReference>
<dbReference type="GO" id="GO:0016887">
    <property type="term" value="F:ATP hydrolysis activity"/>
    <property type="evidence" value="ECO:0007669"/>
    <property type="project" value="TreeGrafter"/>
</dbReference>
<dbReference type="RefSeq" id="WP_136082482.1">
    <property type="nucleotide sequence ID" value="NZ_CAAHFG010000004.1"/>
</dbReference>
<keyword evidence="3" id="KW-0067">ATP-binding</keyword>
<dbReference type="GO" id="GO:0005886">
    <property type="term" value="C:plasma membrane"/>
    <property type="evidence" value="ECO:0007669"/>
    <property type="project" value="TreeGrafter"/>
</dbReference>
<dbReference type="Gene3D" id="3.40.50.300">
    <property type="entry name" value="P-loop containing nucleotide triphosphate hydrolases"/>
    <property type="match status" value="1"/>
</dbReference>
<evidence type="ECO:0000259" key="4">
    <source>
        <dbReference type="PROSITE" id="PS00662"/>
    </source>
</evidence>
<dbReference type="InterPro" id="IPR037257">
    <property type="entry name" value="T2SS_E_N_sf"/>
</dbReference>
<dbReference type="FunFam" id="3.40.50.300:FF:000398">
    <property type="entry name" value="Type IV pilus assembly ATPase PilB"/>
    <property type="match status" value="1"/>
</dbReference>
<evidence type="ECO:0000256" key="3">
    <source>
        <dbReference type="ARBA" id="ARBA00022840"/>
    </source>
</evidence>
<sequence length="560" mass="61868">MAYRPIGDILVANGCVNRDAVEAALRKQNEGGGLPKLGRILVEDGAIQPAELLKALSEQYDLPASPHEKPADHLFLDENLPFPFMIEHRVLFQMVEEAISAITDDPSDWSSIEAARLHHGEALPVHLVTEAQMDEALGKVQAFAENNLKSMMAEAEVFQAGEWGDEEEHLRDLALEAPVVRMVNLIITQAVEKRASDIHVEIGEYNLRVRYRVDGVLHAAEMIDRKHHAAVISRMKLLAKLDIAERRIPQDGRIKMQVHGHDLDMRVATTPTIYGENVVIRLLNQQHVELNFGSLGMPAHEEGLFSKMVEQPQGFILVTGPTGSGKTTTLHTALTHLNSDKVKIITIEDPVEIRLQGINQIQMNPKIGMTFANGLRSIVRQDPDIVMVGEIRDAETADIAIQASLTGHMVLSTLHTNDAAGSVARLADMGVESYLIASALTGALAQRLCRRVCPKCAEATVVSRSHLSDFPEAVEPEYTLYHGKGCEHCDGTGFYGRMGLYELMGTNDEMRELIQKSPESGPIRAMARQHGTRLLRESGWEAIIAGTSTVEEIRRVTQWS</sequence>
<dbReference type="SUPFAM" id="SSF52540">
    <property type="entry name" value="P-loop containing nucleoside triphosphate hydrolases"/>
    <property type="match status" value="1"/>
</dbReference>
<organism evidence="5 6">
    <name type="scientific">Pontiella desulfatans</name>
    <dbReference type="NCBI Taxonomy" id="2750659"/>
    <lineage>
        <taxon>Bacteria</taxon>
        <taxon>Pseudomonadati</taxon>
        <taxon>Kiritimatiellota</taxon>
        <taxon>Kiritimatiellia</taxon>
        <taxon>Kiritimatiellales</taxon>
        <taxon>Pontiellaceae</taxon>
        <taxon>Pontiella</taxon>
    </lineage>
</organism>
<dbReference type="GO" id="GO:0005524">
    <property type="term" value="F:ATP binding"/>
    <property type="evidence" value="ECO:0007669"/>
    <property type="project" value="UniProtKB-KW"/>
</dbReference>
<feature type="domain" description="Bacterial type II secretion system protein E" evidence="4">
    <location>
        <begin position="379"/>
        <end position="393"/>
    </location>
</feature>
<name>A0A6C2UCM1_PONDE</name>
<keyword evidence="6" id="KW-1185">Reference proteome</keyword>
<evidence type="ECO:0000313" key="6">
    <source>
        <dbReference type="Proteomes" id="UP000366872"/>
    </source>
</evidence>
<comment type="similarity">
    <text evidence="1">Belongs to the GSP E family.</text>
</comment>
<dbReference type="SUPFAM" id="SSF160246">
    <property type="entry name" value="EspE N-terminal domain-like"/>
    <property type="match status" value="1"/>
</dbReference>
<proteinExistence type="inferred from homology"/>
<evidence type="ECO:0000256" key="2">
    <source>
        <dbReference type="ARBA" id="ARBA00022741"/>
    </source>
</evidence>
<keyword evidence="2" id="KW-0547">Nucleotide-binding</keyword>
<evidence type="ECO:0000256" key="1">
    <source>
        <dbReference type="ARBA" id="ARBA00006611"/>
    </source>
</evidence>
<dbReference type="InterPro" id="IPR003593">
    <property type="entry name" value="AAA+_ATPase"/>
</dbReference>